<feature type="compositionally biased region" description="Basic residues" evidence="1">
    <location>
        <begin position="120"/>
        <end position="129"/>
    </location>
</feature>
<sequence length="394" mass="43170">MTQRASRQICDEIRSKIAYKKPKELDSEAFGVFCSGCRTRARLPPVRPGASNSLLCLQGTNPLSKDNEDQEKNRKSQMFLCTILKGVESFDLGWQHAVRSHPTILRQGDKTPKTPLEKRRAARSRHSLARHSSSREVRGESPNIMGNKCMTQDCPLATKKARNCFPLKEVSVNLLGTQEHELQVPRVDGDDKASPAAQAMLSWQTHPPVSQGATPAILQRTASLAAGGTVNNPFELLPPVLKCDQYAMTPATQPEPSPTSETNPATPMVTEKGRDVGDAQKNTPLHTDPGTERRSHSQGTGQRCAQVTYSPGEARGTYTPTLPQLMWQTWLLALLPCHITQPDVALSPESPDSQRPATSEIQTGQLFILLFFAKSYEEGALQYLLDSGLGASAH</sequence>
<evidence type="ECO:0000256" key="1">
    <source>
        <dbReference type="SAM" id="MobiDB-lite"/>
    </source>
</evidence>
<proteinExistence type="predicted"/>
<reference evidence="3" key="1">
    <citation type="journal article" date="2013" name="Nat. Genet.">
        <title>The duck genome and transcriptome provide insight into an avian influenza virus reservoir species.</title>
        <authorList>
            <person name="Huang Y."/>
            <person name="Li Y."/>
            <person name="Burt D.W."/>
            <person name="Chen H."/>
            <person name="Zhang Y."/>
            <person name="Qian W."/>
            <person name="Kim H."/>
            <person name="Gan S."/>
            <person name="Zhao Y."/>
            <person name="Li J."/>
            <person name="Yi K."/>
            <person name="Feng H."/>
            <person name="Zhu P."/>
            <person name="Li B."/>
            <person name="Liu Q."/>
            <person name="Fairley S."/>
            <person name="Magor K.E."/>
            <person name="Du Z."/>
            <person name="Hu X."/>
            <person name="Goodman L."/>
            <person name="Tafer H."/>
            <person name="Vignal A."/>
            <person name="Lee T."/>
            <person name="Kim K.W."/>
            <person name="Sheng Z."/>
            <person name="An Y."/>
            <person name="Searle S."/>
            <person name="Herrero J."/>
            <person name="Groenen M.A."/>
            <person name="Crooijmans R.P."/>
            <person name="Faraut T."/>
            <person name="Cai Q."/>
            <person name="Webster R.G."/>
            <person name="Aldridge J.R."/>
            <person name="Warren W.C."/>
            <person name="Bartschat S."/>
            <person name="Kehr S."/>
            <person name="Marz M."/>
            <person name="Stadler P.F."/>
            <person name="Smith J."/>
            <person name="Kraus R.H."/>
            <person name="Zhao Y."/>
            <person name="Ren L."/>
            <person name="Fei J."/>
            <person name="Morisson M."/>
            <person name="Kaiser P."/>
            <person name="Griffin D.K."/>
            <person name="Rao M."/>
            <person name="Pitel F."/>
            <person name="Wang J."/>
            <person name="Li N."/>
        </authorList>
    </citation>
    <scope>NUCLEOTIDE SEQUENCE [LARGE SCALE GENOMIC DNA]</scope>
</reference>
<dbReference type="EMBL" id="KB744088">
    <property type="protein sequence ID" value="EOA96065.1"/>
    <property type="molecule type" value="Genomic_DNA"/>
</dbReference>
<organism evidence="2 3">
    <name type="scientific">Anas platyrhynchos</name>
    <name type="common">Mallard</name>
    <name type="synonym">Anas boschas</name>
    <dbReference type="NCBI Taxonomy" id="8839"/>
    <lineage>
        <taxon>Eukaryota</taxon>
        <taxon>Metazoa</taxon>
        <taxon>Chordata</taxon>
        <taxon>Craniata</taxon>
        <taxon>Vertebrata</taxon>
        <taxon>Euteleostomi</taxon>
        <taxon>Archelosauria</taxon>
        <taxon>Archosauria</taxon>
        <taxon>Dinosauria</taxon>
        <taxon>Saurischia</taxon>
        <taxon>Theropoda</taxon>
        <taxon>Coelurosauria</taxon>
        <taxon>Aves</taxon>
        <taxon>Neognathae</taxon>
        <taxon>Galloanserae</taxon>
        <taxon>Anseriformes</taxon>
        <taxon>Anatidae</taxon>
        <taxon>Anatinae</taxon>
        <taxon>Anas</taxon>
    </lineage>
</organism>
<feature type="compositionally biased region" description="Basic and acidic residues" evidence="1">
    <location>
        <begin position="107"/>
        <end position="119"/>
    </location>
</feature>
<gene>
    <name evidence="2" type="ORF">Anapl_03868</name>
</gene>
<name>R0JFL9_ANAPL</name>
<evidence type="ECO:0000313" key="3">
    <source>
        <dbReference type="Proteomes" id="UP000296049"/>
    </source>
</evidence>
<dbReference type="AlphaFoldDB" id="R0JFL9"/>
<protein>
    <submittedName>
        <fullName evidence="2">Uncharacterized protein</fullName>
    </submittedName>
</protein>
<feature type="compositionally biased region" description="Polar residues" evidence="1">
    <location>
        <begin position="250"/>
        <end position="265"/>
    </location>
</feature>
<feature type="region of interest" description="Disordered" evidence="1">
    <location>
        <begin position="249"/>
        <end position="305"/>
    </location>
</feature>
<dbReference type="Proteomes" id="UP000296049">
    <property type="component" value="Unassembled WGS sequence"/>
</dbReference>
<accession>R0JFL9</accession>
<keyword evidence="3" id="KW-1185">Reference proteome</keyword>
<evidence type="ECO:0000313" key="2">
    <source>
        <dbReference type="EMBL" id="EOA96065.1"/>
    </source>
</evidence>
<feature type="region of interest" description="Disordered" evidence="1">
    <location>
        <begin position="105"/>
        <end position="144"/>
    </location>
</feature>